<dbReference type="InterPro" id="IPR052078">
    <property type="entry name" value="Trehalose_Metab_GTase"/>
</dbReference>
<evidence type="ECO:0000256" key="2">
    <source>
        <dbReference type="ARBA" id="ARBA00011738"/>
    </source>
</evidence>
<evidence type="ECO:0000313" key="9">
    <source>
        <dbReference type="EMBL" id="KAJ5728447.1"/>
    </source>
</evidence>
<dbReference type="PANTHER" id="PTHR47779:SF1">
    <property type="entry name" value="SYNTHASE (CCG-9), PUTATIVE (AFU_ORTHOLOGUE AFUA_3G12100)-RELATED"/>
    <property type="match status" value="1"/>
</dbReference>
<comment type="similarity">
    <text evidence="1">Belongs to the glycosyltransferase group 1 family. Glycosyltransferase 4 subfamily.</text>
</comment>
<dbReference type="AlphaFoldDB" id="A0AAD6HP77"/>
<proteinExistence type="inferred from homology"/>
<dbReference type="PANTHER" id="PTHR47779">
    <property type="entry name" value="SYNTHASE (CCG-9), PUTATIVE (AFU_ORTHOLOGUE AFUA_3G12100)-RELATED"/>
    <property type="match status" value="1"/>
</dbReference>
<evidence type="ECO:0000256" key="1">
    <source>
        <dbReference type="ARBA" id="ARBA00009481"/>
    </source>
</evidence>
<sequence>MAAPGHEFERHASVVQQRRLSQQFRRHAWLAPPSATIYAGISTFFSTSQPSTIAIAFRDTTYLLDFIQKVFDPAEHEPDADEAADFIITELKEYGEKHLEKIVGVAMPKHVACRCSRLCSRLWAELDILPLVLPESTVTGWFTSRQRAKIHDGDPKTIDEEAESMSRKCVRLFGPENIPLLQVGFMGLVEVDTDFHVQLTNLDDFKKTVSAKTWSAVEHYAADLKKRNVRIACFSATPQGGGVALMRHALVRFSYSLGTDIRWYVPKPRPGVFRVTKDNHNILQGVARPGERLSQQNKKLLQCWIEENARRYWTGPDGPLLPPSEGGAHIIIVDDPQMPGLIPIAKEKAPDRPVLFRSHIQIRSDLIEQAGTPQAEAWDFLWSQMELADCFISHPVSDFVPSDVPPEIVGYMPASTDWLDGLNKNMRDWDVAHYGRIFNAACRNADMTTIRYPEDQYVIQIARFDPAKGIFDVLHSYEKFYDRLVNARPDLAPPKLLLCGHGSVDDPDGALIYDEVLEHIETKIPELRHMICVMRLRPSDQVLNALLSKATIALQLSTREGFEVKVSEAIHKGKPVIATRAGGIPLQIENNKNGFLVDIGDTDAVAQHLFNLWTDEDLYRRMSQYAISHVSDEVSTVGNALVWLYLASKFSKGEPVRPNRRWINDMAFEDLGMPATGDVPHLKRAVQVENMG</sequence>
<dbReference type="Pfam" id="PF21269">
    <property type="entry name" value="TreT_GT1"/>
    <property type="match status" value="1"/>
</dbReference>
<evidence type="ECO:0008006" key="11">
    <source>
        <dbReference type="Google" id="ProtNLM"/>
    </source>
</evidence>
<dbReference type="SUPFAM" id="SSF53756">
    <property type="entry name" value="UDP-Glycosyltransferase/glycogen phosphorylase"/>
    <property type="match status" value="1"/>
</dbReference>
<dbReference type="InterPro" id="IPR001296">
    <property type="entry name" value="Glyco_trans_1"/>
</dbReference>
<keyword evidence="5" id="KW-0808">Transferase</keyword>
<dbReference type="InterPro" id="IPR049438">
    <property type="entry name" value="TreT_GT1"/>
</dbReference>
<comment type="subunit">
    <text evidence="2">Homodimer.</text>
</comment>
<dbReference type="Gene3D" id="3.40.50.2000">
    <property type="entry name" value="Glycogen Phosphorylase B"/>
    <property type="match status" value="2"/>
</dbReference>
<feature type="domain" description="Glycosyl transferase family 1" evidence="7">
    <location>
        <begin position="453"/>
        <end position="627"/>
    </location>
</feature>
<feature type="domain" description="Trehalose synthase N-terminal" evidence="8">
    <location>
        <begin position="234"/>
        <end position="399"/>
    </location>
</feature>
<dbReference type="EMBL" id="JAQJAN010000005">
    <property type="protein sequence ID" value="KAJ5728447.1"/>
    <property type="molecule type" value="Genomic_DNA"/>
</dbReference>
<reference evidence="9" key="1">
    <citation type="journal article" date="2023" name="IMA Fungus">
        <title>Comparative genomic study of the Penicillium genus elucidates a diverse pangenome and 15 lateral gene transfer events.</title>
        <authorList>
            <person name="Petersen C."/>
            <person name="Sorensen T."/>
            <person name="Nielsen M.R."/>
            <person name="Sondergaard T.E."/>
            <person name="Sorensen J.L."/>
            <person name="Fitzpatrick D.A."/>
            <person name="Frisvad J.C."/>
            <person name="Nielsen K.L."/>
        </authorList>
    </citation>
    <scope>NUCLEOTIDE SEQUENCE</scope>
    <source>
        <strain evidence="9">IBT 17514</strain>
    </source>
</reference>
<name>A0AAD6HP77_9EURO</name>
<dbReference type="CDD" id="cd03792">
    <property type="entry name" value="GT4_trehalose_phosphorylase"/>
    <property type="match status" value="1"/>
</dbReference>
<gene>
    <name evidence="9" type="ORF">N7493_004777</name>
</gene>
<evidence type="ECO:0000256" key="5">
    <source>
        <dbReference type="ARBA" id="ARBA00022679"/>
    </source>
</evidence>
<keyword evidence="10" id="KW-1185">Reference proteome</keyword>
<evidence type="ECO:0000259" key="8">
    <source>
        <dbReference type="Pfam" id="PF21269"/>
    </source>
</evidence>
<dbReference type="GO" id="GO:0016757">
    <property type="term" value="F:glycosyltransferase activity"/>
    <property type="evidence" value="ECO:0007669"/>
    <property type="project" value="UniProtKB-KW"/>
</dbReference>
<dbReference type="GO" id="GO:0006006">
    <property type="term" value="P:glucose metabolic process"/>
    <property type="evidence" value="ECO:0007669"/>
    <property type="project" value="UniProtKB-KW"/>
</dbReference>
<dbReference type="Proteomes" id="UP001215712">
    <property type="component" value="Unassembled WGS sequence"/>
</dbReference>
<keyword evidence="4" id="KW-0328">Glycosyltransferase</keyword>
<evidence type="ECO:0000256" key="4">
    <source>
        <dbReference type="ARBA" id="ARBA00022676"/>
    </source>
</evidence>
<comment type="caution">
    <text evidence="9">The sequence shown here is derived from an EMBL/GenBank/DDBJ whole genome shotgun (WGS) entry which is preliminary data.</text>
</comment>
<evidence type="ECO:0000259" key="7">
    <source>
        <dbReference type="Pfam" id="PF00534"/>
    </source>
</evidence>
<evidence type="ECO:0000313" key="10">
    <source>
        <dbReference type="Proteomes" id="UP001215712"/>
    </source>
</evidence>
<protein>
    <recommendedName>
        <fullName evidence="11">Trehalose synthase</fullName>
    </recommendedName>
</protein>
<accession>A0AAD6HP77</accession>
<evidence type="ECO:0000256" key="3">
    <source>
        <dbReference type="ARBA" id="ARBA00022526"/>
    </source>
</evidence>
<organism evidence="9 10">
    <name type="scientific">Penicillium malachiteum</name>
    <dbReference type="NCBI Taxonomy" id="1324776"/>
    <lineage>
        <taxon>Eukaryota</taxon>
        <taxon>Fungi</taxon>
        <taxon>Dikarya</taxon>
        <taxon>Ascomycota</taxon>
        <taxon>Pezizomycotina</taxon>
        <taxon>Eurotiomycetes</taxon>
        <taxon>Eurotiomycetidae</taxon>
        <taxon>Eurotiales</taxon>
        <taxon>Aspergillaceae</taxon>
        <taxon>Penicillium</taxon>
    </lineage>
</organism>
<reference evidence="9" key="2">
    <citation type="submission" date="2023-01" db="EMBL/GenBank/DDBJ databases">
        <authorList>
            <person name="Petersen C."/>
        </authorList>
    </citation>
    <scope>NUCLEOTIDE SEQUENCE</scope>
    <source>
        <strain evidence="9">IBT 17514</strain>
    </source>
</reference>
<keyword evidence="6" id="KW-0119">Carbohydrate metabolism</keyword>
<keyword evidence="3" id="KW-0313">Glucose metabolism</keyword>
<evidence type="ECO:0000256" key="6">
    <source>
        <dbReference type="ARBA" id="ARBA00023277"/>
    </source>
</evidence>
<dbReference type="Pfam" id="PF00534">
    <property type="entry name" value="Glycos_transf_1"/>
    <property type="match status" value="1"/>
</dbReference>